<evidence type="ECO:0000313" key="10">
    <source>
        <dbReference type="Proteomes" id="UP001157439"/>
    </source>
</evidence>
<keyword evidence="10" id="KW-1185">Reference proteome</keyword>
<dbReference type="InterPro" id="IPR003594">
    <property type="entry name" value="HATPase_dom"/>
</dbReference>
<dbReference type="Pfam" id="PF02518">
    <property type="entry name" value="HATPase_c"/>
    <property type="match status" value="1"/>
</dbReference>
<keyword evidence="6" id="KW-0067">ATP-binding</keyword>
<keyword evidence="7" id="KW-0472">Membrane</keyword>
<reference evidence="9 10" key="1">
    <citation type="journal article" date="2014" name="Int. J. Syst. Evol. Microbiol.">
        <title>Complete genome sequence of Corynebacterium casei LMG S-19264T (=DSM 44701T), isolated from a smear-ripened cheese.</title>
        <authorList>
            <consortium name="US DOE Joint Genome Institute (JGI-PGF)"/>
            <person name="Walter F."/>
            <person name="Albersmeier A."/>
            <person name="Kalinowski J."/>
            <person name="Ruckert C."/>
        </authorList>
    </citation>
    <scope>NUCLEOTIDE SEQUENCE [LARGE SCALE GENOMIC DNA]</scope>
    <source>
        <strain evidence="9 10">NBRC 112785</strain>
    </source>
</reference>
<feature type="transmembrane region" description="Helical" evidence="7">
    <location>
        <begin position="131"/>
        <end position="149"/>
    </location>
</feature>
<keyword evidence="4" id="KW-0547">Nucleotide-binding</keyword>
<feature type="transmembrane region" description="Helical" evidence="7">
    <location>
        <begin position="53"/>
        <end position="74"/>
    </location>
</feature>
<comment type="caution">
    <text evidence="9">The sequence shown here is derived from an EMBL/GenBank/DDBJ whole genome shotgun (WGS) entry which is preliminary data.</text>
</comment>
<evidence type="ECO:0000256" key="2">
    <source>
        <dbReference type="ARBA" id="ARBA00012438"/>
    </source>
</evidence>
<comment type="catalytic activity">
    <reaction evidence="1">
        <text>ATP + protein L-histidine = ADP + protein N-phospho-L-histidine.</text>
        <dbReference type="EC" id="2.7.13.3"/>
    </reaction>
</comment>
<evidence type="ECO:0000256" key="4">
    <source>
        <dbReference type="ARBA" id="ARBA00022741"/>
    </source>
</evidence>
<dbReference type="Proteomes" id="UP001157439">
    <property type="component" value="Unassembled WGS sequence"/>
</dbReference>
<feature type="transmembrane region" description="Helical" evidence="7">
    <location>
        <begin position="27"/>
        <end position="47"/>
    </location>
</feature>
<keyword evidence="3" id="KW-0808">Transferase</keyword>
<dbReference type="GO" id="GO:0005886">
    <property type="term" value="C:plasma membrane"/>
    <property type="evidence" value="ECO:0007669"/>
    <property type="project" value="TreeGrafter"/>
</dbReference>
<sequence>MMELKKLDIVKKYEFQLDTLQPMQKLVAFRLSCSLLLIVYGFASIWWNNLPEAINVHFVFICSALVIQSIALLVSPPKKMHPQTVLFVNLLIDLAFITALLVINGGATNAFVSALIIPVVFAGVFLGIRRLAVIAMVAVACYSALLWFMDPHKMHHHDMQEHFLGMWINFIFTTTVVCIIVGTMATMIQRRERNLAVFREQQLTQENLLALGTASAQVAHQLATPVSTIQMLYEELSEEYPNDSIVTELAEPIAKCKKHIEGFRVQAQNLQTNKRGWVSVNELVNGIKQASQLSFPDQELRLVSKSLPIGRVLTDVSLLPAILNLIQNAANANQAYSKQLIELSIASKDDKLVISIRDFGRGFTEAQLQSLRLKSQPSTQGLGIAVLLSNATIERLGGSLTLSNSKDGGAIAVLSIRYQEHDATTNC</sequence>
<dbReference type="PROSITE" id="PS50109">
    <property type="entry name" value="HIS_KIN"/>
    <property type="match status" value="1"/>
</dbReference>
<feature type="transmembrane region" description="Helical" evidence="7">
    <location>
        <begin position="86"/>
        <end position="103"/>
    </location>
</feature>
<dbReference type="SMART" id="SM00387">
    <property type="entry name" value="HATPase_c"/>
    <property type="match status" value="1"/>
</dbReference>
<dbReference type="SUPFAM" id="SSF55874">
    <property type="entry name" value="ATPase domain of HSP90 chaperone/DNA topoisomerase II/histidine kinase"/>
    <property type="match status" value="1"/>
</dbReference>
<dbReference type="RefSeq" id="WP_095500126.1">
    <property type="nucleotide sequence ID" value="NZ_BSPO01000001.1"/>
</dbReference>
<dbReference type="Pfam" id="PF25323">
    <property type="entry name" value="6TM_PilS"/>
    <property type="match status" value="1"/>
</dbReference>
<feature type="domain" description="Histidine kinase" evidence="8">
    <location>
        <begin position="217"/>
        <end position="420"/>
    </location>
</feature>
<proteinExistence type="predicted"/>
<dbReference type="GO" id="GO:0000155">
    <property type="term" value="F:phosphorelay sensor kinase activity"/>
    <property type="evidence" value="ECO:0007669"/>
    <property type="project" value="TreeGrafter"/>
</dbReference>
<evidence type="ECO:0000256" key="3">
    <source>
        <dbReference type="ARBA" id="ARBA00022679"/>
    </source>
</evidence>
<name>A0AA37TMN0_9GAMM</name>
<dbReference type="GO" id="GO:0005524">
    <property type="term" value="F:ATP binding"/>
    <property type="evidence" value="ECO:0007669"/>
    <property type="project" value="UniProtKB-KW"/>
</dbReference>
<evidence type="ECO:0000256" key="5">
    <source>
        <dbReference type="ARBA" id="ARBA00022777"/>
    </source>
</evidence>
<dbReference type="EC" id="2.7.13.3" evidence="2"/>
<dbReference type="InterPro" id="IPR050980">
    <property type="entry name" value="2C_sensor_his_kinase"/>
</dbReference>
<evidence type="ECO:0000256" key="7">
    <source>
        <dbReference type="SAM" id="Phobius"/>
    </source>
</evidence>
<organism evidence="9 10">
    <name type="scientific">Paraferrimonas haliotis</name>
    <dbReference type="NCBI Taxonomy" id="2013866"/>
    <lineage>
        <taxon>Bacteria</taxon>
        <taxon>Pseudomonadati</taxon>
        <taxon>Pseudomonadota</taxon>
        <taxon>Gammaproteobacteria</taxon>
        <taxon>Alteromonadales</taxon>
        <taxon>Ferrimonadaceae</taxon>
        <taxon>Paraferrimonas</taxon>
    </lineage>
</organism>
<dbReference type="Gene3D" id="1.10.287.130">
    <property type="match status" value="1"/>
</dbReference>
<dbReference type="Gene3D" id="3.30.565.10">
    <property type="entry name" value="Histidine kinase-like ATPase, C-terminal domain"/>
    <property type="match status" value="1"/>
</dbReference>
<accession>A0AA37TMN0</accession>
<protein>
    <recommendedName>
        <fullName evidence="2">histidine kinase</fullName>
        <ecNumber evidence="2">2.7.13.3</ecNumber>
    </recommendedName>
</protein>
<evidence type="ECO:0000313" key="9">
    <source>
        <dbReference type="EMBL" id="GLS82215.1"/>
    </source>
</evidence>
<dbReference type="PANTHER" id="PTHR44936:SF10">
    <property type="entry name" value="SENSOR PROTEIN RSTB"/>
    <property type="match status" value="1"/>
</dbReference>
<evidence type="ECO:0000259" key="8">
    <source>
        <dbReference type="PROSITE" id="PS50109"/>
    </source>
</evidence>
<evidence type="ECO:0000256" key="1">
    <source>
        <dbReference type="ARBA" id="ARBA00000085"/>
    </source>
</evidence>
<feature type="transmembrane region" description="Helical" evidence="7">
    <location>
        <begin position="109"/>
        <end position="126"/>
    </location>
</feature>
<dbReference type="InterPro" id="IPR005467">
    <property type="entry name" value="His_kinase_dom"/>
</dbReference>
<feature type="transmembrane region" description="Helical" evidence="7">
    <location>
        <begin position="164"/>
        <end position="185"/>
    </location>
</feature>
<keyword evidence="5 9" id="KW-0418">Kinase</keyword>
<gene>
    <name evidence="9" type="primary">prrB</name>
    <name evidence="9" type="ORF">GCM10007894_01920</name>
</gene>
<dbReference type="AlphaFoldDB" id="A0AA37TMN0"/>
<dbReference type="PANTHER" id="PTHR44936">
    <property type="entry name" value="SENSOR PROTEIN CREC"/>
    <property type="match status" value="1"/>
</dbReference>
<evidence type="ECO:0000256" key="6">
    <source>
        <dbReference type="ARBA" id="ARBA00022840"/>
    </source>
</evidence>
<keyword evidence="7" id="KW-0812">Transmembrane</keyword>
<dbReference type="InterPro" id="IPR036890">
    <property type="entry name" value="HATPase_C_sf"/>
</dbReference>
<keyword evidence="7" id="KW-1133">Transmembrane helix</keyword>
<dbReference type="EMBL" id="BSPO01000001">
    <property type="protein sequence ID" value="GLS82215.1"/>
    <property type="molecule type" value="Genomic_DNA"/>
</dbReference>